<keyword evidence="3" id="KW-1185">Reference proteome</keyword>
<dbReference type="Gene3D" id="3.20.20.20">
    <property type="entry name" value="Dihydropteroate synthase-like"/>
    <property type="match status" value="1"/>
</dbReference>
<organism evidence="2 3">
    <name type="scientific">Novipirellula rosea</name>
    <dbReference type="NCBI Taxonomy" id="1031540"/>
    <lineage>
        <taxon>Bacteria</taxon>
        <taxon>Pseudomonadati</taxon>
        <taxon>Planctomycetota</taxon>
        <taxon>Planctomycetia</taxon>
        <taxon>Pirellulales</taxon>
        <taxon>Pirellulaceae</taxon>
        <taxon>Novipirellula</taxon>
    </lineage>
</organism>
<proteinExistence type="predicted"/>
<dbReference type="EMBL" id="BAABGA010000085">
    <property type="protein sequence ID" value="GAA4467273.1"/>
    <property type="molecule type" value="Genomic_DNA"/>
</dbReference>
<dbReference type="InterPro" id="IPR000489">
    <property type="entry name" value="Pterin-binding_dom"/>
</dbReference>
<sequence length="472" mass="52607">MLTTIQPAADHHYHFVTGRLAEHAVREIAASLAKEYSFTYSVGVMPITVAALMTSKWLLRHLDIPTPTTHVIVPGYLEAGYNELQNGVKTPVICGPKDCRDLPEVFGKSRPKVVPSEYDIQIIAEINHAPRMSIDTVLDIAKQLREAGADVIDFGCDPASRCNTIGDYIRALSDAGLKVSVDTFDTWEASEATNNGASLVLSVNSSNCEAAKDWGAEVVVIPDQVDDKKSFEKTINYLARHQVPMRLDSILEPIGAGLAASLIRYADTRRDYPELEIMMGIGNLTELTEVDSAGINFLLLGICQELGIRSVLTTEVINWARTSVRECAEARKLVYYSVKNRVPPKHLSNALVQLRDPKLKAFPSSMLQSLATTLKDNNYRIYAQDETIHLLSAGMHLQRSDPFELFDQLMQCPESSNVDASHAFYLGYEMAKASIALQLGKQYDQDQALRWGMLTQEEDLHRIERKSRHRKS</sequence>
<accession>A0ABP8NKE0</accession>
<evidence type="ECO:0000313" key="3">
    <source>
        <dbReference type="Proteomes" id="UP001500840"/>
    </source>
</evidence>
<dbReference type="Pfam" id="PF20123">
    <property type="entry name" value="DUF6513"/>
    <property type="match status" value="1"/>
</dbReference>
<dbReference type="Pfam" id="PF00809">
    <property type="entry name" value="Pterin_bind"/>
    <property type="match status" value="1"/>
</dbReference>
<feature type="domain" description="Pterin-binding" evidence="1">
    <location>
        <begin position="103"/>
        <end position="335"/>
    </location>
</feature>
<dbReference type="PROSITE" id="PS50972">
    <property type="entry name" value="PTERIN_BINDING"/>
    <property type="match status" value="1"/>
</dbReference>
<dbReference type="Proteomes" id="UP001500840">
    <property type="component" value="Unassembled WGS sequence"/>
</dbReference>
<comment type="caution">
    <text evidence="2">The sequence shown here is derived from an EMBL/GenBank/DDBJ whole genome shotgun (WGS) entry which is preliminary data.</text>
</comment>
<evidence type="ECO:0000259" key="1">
    <source>
        <dbReference type="PROSITE" id="PS50972"/>
    </source>
</evidence>
<dbReference type="SUPFAM" id="SSF51717">
    <property type="entry name" value="Dihydropteroate synthetase-like"/>
    <property type="match status" value="1"/>
</dbReference>
<dbReference type="InterPro" id="IPR045406">
    <property type="entry name" value="DUF6513"/>
</dbReference>
<name>A0ABP8NKE0_9BACT</name>
<reference evidence="3" key="1">
    <citation type="journal article" date="2019" name="Int. J. Syst. Evol. Microbiol.">
        <title>The Global Catalogue of Microorganisms (GCM) 10K type strain sequencing project: providing services to taxonomists for standard genome sequencing and annotation.</title>
        <authorList>
            <consortium name="The Broad Institute Genomics Platform"/>
            <consortium name="The Broad Institute Genome Sequencing Center for Infectious Disease"/>
            <person name="Wu L."/>
            <person name="Ma J."/>
        </authorList>
    </citation>
    <scope>NUCLEOTIDE SEQUENCE [LARGE SCALE GENOMIC DNA]</scope>
    <source>
        <strain evidence="3">JCM 17759</strain>
    </source>
</reference>
<gene>
    <name evidence="2" type="ORF">GCM10023156_57100</name>
</gene>
<dbReference type="RefSeq" id="WP_345327102.1">
    <property type="nucleotide sequence ID" value="NZ_BAABGA010000085.1"/>
</dbReference>
<dbReference type="InterPro" id="IPR011005">
    <property type="entry name" value="Dihydropteroate_synth-like_sf"/>
</dbReference>
<protein>
    <submittedName>
        <fullName evidence="2">Dihydropteroate synthase</fullName>
    </submittedName>
</protein>
<evidence type="ECO:0000313" key="2">
    <source>
        <dbReference type="EMBL" id="GAA4467273.1"/>
    </source>
</evidence>